<dbReference type="PROSITE" id="PS50943">
    <property type="entry name" value="HTH_CROC1"/>
    <property type="match status" value="1"/>
</dbReference>
<evidence type="ECO:0000313" key="3">
    <source>
        <dbReference type="Proteomes" id="UP000514713"/>
    </source>
</evidence>
<dbReference type="RefSeq" id="WP_181930441.1">
    <property type="nucleotide sequence ID" value="NZ_CP054698.1"/>
</dbReference>
<dbReference type="Gene3D" id="1.10.260.40">
    <property type="entry name" value="lambda repressor-like DNA-binding domains"/>
    <property type="match status" value="1"/>
</dbReference>
<gene>
    <name evidence="2" type="ORF">HUN01_05605</name>
</gene>
<sequence>MTPGTPVTKTYIKLLTSFPPRPVTSEEELLATQEVIDSLIDKGELTPDEQDYLNVLGTLVYEYEQKHHSITDIHGVELLQALIAEFGLRQKDLIPIFKTESIVSEVLSGQRKLTVKHIARLAEFFHISPAAFFES</sequence>
<proteinExistence type="predicted"/>
<dbReference type="InterPro" id="IPR010982">
    <property type="entry name" value="Lambda_DNA-bd_dom_sf"/>
</dbReference>
<dbReference type="Proteomes" id="UP000514713">
    <property type="component" value="Chromosome"/>
</dbReference>
<name>A0A7D7Q9A9_9NOSO</name>
<organism evidence="2 3">
    <name type="scientific">Nostoc edaphicum CCNP1411</name>
    <dbReference type="NCBI Taxonomy" id="1472755"/>
    <lineage>
        <taxon>Bacteria</taxon>
        <taxon>Bacillati</taxon>
        <taxon>Cyanobacteriota</taxon>
        <taxon>Cyanophyceae</taxon>
        <taxon>Nostocales</taxon>
        <taxon>Nostocaceae</taxon>
        <taxon>Nostoc</taxon>
    </lineage>
</organism>
<accession>A0A7D7Q9A9</accession>
<feature type="domain" description="HTH cro/C1-type" evidence="1">
    <location>
        <begin position="103"/>
        <end position="132"/>
    </location>
</feature>
<dbReference type="SUPFAM" id="SSF47413">
    <property type="entry name" value="lambda repressor-like DNA-binding domains"/>
    <property type="match status" value="1"/>
</dbReference>
<keyword evidence="3" id="KW-1185">Reference proteome</keyword>
<dbReference type="InterPro" id="IPR001387">
    <property type="entry name" value="Cro/C1-type_HTH"/>
</dbReference>
<dbReference type="PANTHER" id="PTHR40455">
    <property type="entry name" value="ANTITOXIN HIGA"/>
    <property type="match status" value="1"/>
</dbReference>
<reference evidence="3" key="1">
    <citation type="submission" date="2020-06" db="EMBL/GenBank/DDBJ databases">
        <title>Nostoc edaphicum CCNP1411 genome.</title>
        <authorList>
            <person name="Fidor A."/>
            <person name="Grabski M."/>
            <person name="Gawor J."/>
            <person name="Gromadka R."/>
            <person name="Wegrzyn G."/>
            <person name="Mazur-Marzec H."/>
        </authorList>
    </citation>
    <scope>NUCLEOTIDE SEQUENCE [LARGE SCALE GENOMIC DNA]</scope>
    <source>
        <strain evidence="3">CCNP1411</strain>
    </source>
</reference>
<dbReference type="GO" id="GO:0001046">
    <property type="term" value="F:core promoter sequence-specific DNA binding"/>
    <property type="evidence" value="ECO:0007669"/>
    <property type="project" value="TreeGrafter"/>
</dbReference>
<dbReference type="AlphaFoldDB" id="A0A7D7Q9A9"/>
<dbReference type="PANTHER" id="PTHR40455:SF1">
    <property type="entry name" value="ANTITOXIN HIGA"/>
    <property type="match status" value="1"/>
</dbReference>
<dbReference type="GO" id="GO:0006355">
    <property type="term" value="P:regulation of DNA-templated transcription"/>
    <property type="evidence" value="ECO:0007669"/>
    <property type="project" value="InterPro"/>
</dbReference>
<evidence type="ECO:0000259" key="1">
    <source>
        <dbReference type="PROSITE" id="PS50943"/>
    </source>
</evidence>
<dbReference type="EMBL" id="CP054698">
    <property type="protein sequence ID" value="QMS87077.1"/>
    <property type="molecule type" value="Genomic_DNA"/>
</dbReference>
<evidence type="ECO:0000313" key="2">
    <source>
        <dbReference type="EMBL" id="QMS87077.1"/>
    </source>
</evidence>
<protein>
    <submittedName>
        <fullName evidence="2">Transcriptional regulator</fullName>
    </submittedName>
</protein>
<dbReference type="KEGG" id="ned:HUN01_05605"/>
<dbReference type="InterPro" id="IPR039060">
    <property type="entry name" value="Antitox_HigA"/>
</dbReference>